<keyword evidence="2" id="KW-0999">Mitochondrion inner membrane</keyword>
<dbReference type="SUPFAM" id="SSF51306">
    <property type="entry name" value="LexA/Signal peptidase"/>
    <property type="match status" value="1"/>
</dbReference>
<dbReference type="Proteomes" id="UP000298493">
    <property type="component" value="Unassembled WGS sequence"/>
</dbReference>
<dbReference type="InterPro" id="IPR000223">
    <property type="entry name" value="Pept_S26A_signal_pept_1"/>
</dbReference>
<comment type="similarity">
    <text evidence="6">Belongs to the peptidase S26 family. IMP1 subfamily.</text>
</comment>
<dbReference type="STRING" id="86259.A0A4Z1P9U4"/>
<protein>
    <submittedName>
        <fullName evidence="11">Putative mitochondrial inner membrane protease subunit protein</fullName>
    </submittedName>
</protein>
<accession>A0A4Z1P9U4</accession>
<dbReference type="Gene3D" id="2.10.109.10">
    <property type="entry name" value="Umud Fragment, subunit A"/>
    <property type="match status" value="1"/>
</dbReference>
<evidence type="ECO:0000256" key="9">
    <source>
        <dbReference type="SAM" id="Phobius"/>
    </source>
</evidence>
<dbReference type="PANTHER" id="PTHR12383:SF16">
    <property type="entry name" value="MITOCHONDRIAL INNER MEMBRANE PROTEASE SUBUNIT 1"/>
    <property type="match status" value="1"/>
</dbReference>
<evidence type="ECO:0000256" key="2">
    <source>
        <dbReference type="ARBA" id="ARBA00022792"/>
    </source>
</evidence>
<evidence type="ECO:0000256" key="7">
    <source>
        <dbReference type="PIRSR" id="PIRSR600223-1"/>
    </source>
</evidence>
<dbReference type="GO" id="GO:0006627">
    <property type="term" value="P:protein processing involved in protein targeting to mitochondrion"/>
    <property type="evidence" value="ECO:0007669"/>
    <property type="project" value="TreeGrafter"/>
</dbReference>
<evidence type="ECO:0000313" key="12">
    <source>
        <dbReference type="Proteomes" id="UP000298493"/>
    </source>
</evidence>
<feature type="active site" evidence="7">
    <location>
        <position position="187"/>
    </location>
</feature>
<evidence type="ECO:0000256" key="6">
    <source>
        <dbReference type="ARBA" id="ARBA00038445"/>
    </source>
</evidence>
<organism evidence="11 12">
    <name type="scientific">Venturia nashicola</name>
    <dbReference type="NCBI Taxonomy" id="86259"/>
    <lineage>
        <taxon>Eukaryota</taxon>
        <taxon>Fungi</taxon>
        <taxon>Dikarya</taxon>
        <taxon>Ascomycota</taxon>
        <taxon>Pezizomycotina</taxon>
        <taxon>Dothideomycetes</taxon>
        <taxon>Pleosporomycetidae</taxon>
        <taxon>Venturiales</taxon>
        <taxon>Venturiaceae</taxon>
        <taxon>Venturia</taxon>
    </lineage>
</organism>
<keyword evidence="3" id="KW-0378">Hydrolase</keyword>
<keyword evidence="12" id="KW-1185">Reference proteome</keyword>
<dbReference type="PRINTS" id="PR00727">
    <property type="entry name" value="LEADERPTASE"/>
</dbReference>
<evidence type="ECO:0000313" key="11">
    <source>
        <dbReference type="EMBL" id="TID18216.1"/>
    </source>
</evidence>
<evidence type="ECO:0000256" key="1">
    <source>
        <dbReference type="ARBA" id="ARBA00004273"/>
    </source>
</evidence>
<feature type="domain" description="Peptidase S26" evidence="10">
    <location>
        <begin position="210"/>
        <end position="246"/>
    </location>
</feature>
<dbReference type="GO" id="GO:0004252">
    <property type="term" value="F:serine-type endopeptidase activity"/>
    <property type="evidence" value="ECO:0007669"/>
    <property type="project" value="InterPro"/>
</dbReference>
<evidence type="ECO:0000256" key="8">
    <source>
        <dbReference type="SAM" id="MobiDB-lite"/>
    </source>
</evidence>
<keyword evidence="9" id="KW-0812">Transmembrane</keyword>
<comment type="subcellular location">
    <subcellularLocation>
        <location evidence="1">Mitochondrion inner membrane</location>
    </subcellularLocation>
</comment>
<dbReference type="GO" id="GO:0042720">
    <property type="term" value="C:mitochondrial inner membrane peptidase complex"/>
    <property type="evidence" value="ECO:0007669"/>
    <property type="project" value="TreeGrafter"/>
</dbReference>
<feature type="region of interest" description="Disordered" evidence="8">
    <location>
        <begin position="1"/>
        <end position="60"/>
    </location>
</feature>
<gene>
    <name evidence="11" type="ORF">E6O75_ATG06292</name>
</gene>
<evidence type="ECO:0000256" key="5">
    <source>
        <dbReference type="ARBA" id="ARBA00023136"/>
    </source>
</evidence>
<dbReference type="InterPro" id="IPR052064">
    <property type="entry name" value="Mito_IMP1_subunit"/>
</dbReference>
<comment type="caution">
    <text evidence="11">The sequence shown here is derived from an EMBL/GenBank/DDBJ whole genome shotgun (WGS) entry which is preliminary data.</text>
</comment>
<dbReference type="InterPro" id="IPR036286">
    <property type="entry name" value="LexA/Signal_pep-like_sf"/>
</dbReference>
<feature type="active site" evidence="7">
    <location>
        <position position="143"/>
    </location>
</feature>
<keyword evidence="11" id="KW-0645">Protease</keyword>
<dbReference type="EMBL" id="SNSC02000014">
    <property type="protein sequence ID" value="TID18216.1"/>
    <property type="molecule type" value="Genomic_DNA"/>
</dbReference>
<dbReference type="AlphaFoldDB" id="A0A4Z1P9U4"/>
<dbReference type="CDD" id="cd06530">
    <property type="entry name" value="S26_SPase_I"/>
    <property type="match status" value="1"/>
</dbReference>
<feature type="compositionally biased region" description="Pro residues" evidence="8">
    <location>
        <begin position="36"/>
        <end position="46"/>
    </location>
</feature>
<feature type="domain" description="Peptidase S26" evidence="10">
    <location>
        <begin position="117"/>
        <end position="200"/>
    </location>
</feature>
<evidence type="ECO:0000259" key="10">
    <source>
        <dbReference type="Pfam" id="PF10502"/>
    </source>
</evidence>
<keyword evidence="4" id="KW-0496">Mitochondrion</keyword>
<name>A0A4Z1P9U4_9PEZI</name>
<dbReference type="InterPro" id="IPR019533">
    <property type="entry name" value="Peptidase_S26"/>
</dbReference>
<keyword evidence="5 9" id="KW-0472">Membrane</keyword>
<dbReference type="PANTHER" id="PTHR12383">
    <property type="entry name" value="PROTEASE FAMILY S26 MITOCHONDRIAL INNER MEMBRANE PROTEASE-RELATED"/>
    <property type="match status" value="1"/>
</dbReference>
<evidence type="ECO:0000256" key="4">
    <source>
        <dbReference type="ARBA" id="ARBA00023128"/>
    </source>
</evidence>
<dbReference type="GO" id="GO:0006465">
    <property type="term" value="P:signal peptide processing"/>
    <property type="evidence" value="ECO:0007669"/>
    <property type="project" value="InterPro"/>
</dbReference>
<dbReference type="OrthoDB" id="308440at2759"/>
<sequence length="273" mass="30520">MIRPSLRRFYSKPSKPKANPQANPKTTPFALARPVWKPPPKPVPRTPPKELGSKAPGPKSLGEVTQLTLSPFLKQPQQWREALRKWRGAEELAEVETGNEGDWTFKPVLKFLRQCVVYSIGIFVFGHLFITHVLDMQGTLGFSMLPTIYFEGDWVLINKLYRRGKGVQVGDLVEAKDPLRADGRVLKRIIGMPGDFVVAHTAETDGMMLQVPQGHCFLAGDNQLGSRDSRLYGPVPLALITGKVSYKIAPFRRIEPLENTLKPVDEKELVGSI</sequence>
<feature type="compositionally biased region" description="Basic residues" evidence="8">
    <location>
        <begin position="1"/>
        <end position="10"/>
    </location>
</feature>
<reference evidence="11 12" key="1">
    <citation type="submission" date="2019-04" db="EMBL/GenBank/DDBJ databases">
        <title>High contiguity whole genome sequence and gene annotation resource for two Venturia nashicola isolates.</title>
        <authorList>
            <person name="Prokchorchik M."/>
            <person name="Won K."/>
            <person name="Lee Y."/>
            <person name="Choi E.D."/>
            <person name="Segonzac C."/>
            <person name="Sohn K.H."/>
        </authorList>
    </citation>
    <scope>NUCLEOTIDE SEQUENCE [LARGE SCALE GENOMIC DNA]</scope>
    <source>
        <strain evidence="11 12">PRI2</strain>
    </source>
</reference>
<proteinExistence type="inferred from homology"/>
<dbReference type="Pfam" id="PF10502">
    <property type="entry name" value="Peptidase_S26"/>
    <property type="match status" value="2"/>
</dbReference>
<keyword evidence="9" id="KW-1133">Transmembrane helix</keyword>
<feature type="transmembrane region" description="Helical" evidence="9">
    <location>
        <begin position="115"/>
        <end position="134"/>
    </location>
</feature>
<evidence type="ECO:0000256" key="3">
    <source>
        <dbReference type="ARBA" id="ARBA00022801"/>
    </source>
</evidence>